<dbReference type="SUPFAM" id="SSF56112">
    <property type="entry name" value="Protein kinase-like (PK-like)"/>
    <property type="match status" value="1"/>
</dbReference>
<dbReference type="eggNOG" id="KOG0663">
    <property type="taxonomic scope" value="Eukaryota"/>
</dbReference>
<gene>
    <name evidence="13" type="ORF">BBOV_II004380</name>
</gene>
<dbReference type="SMART" id="SM00220">
    <property type="entry name" value="S_TKc"/>
    <property type="match status" value="1"/>
</dbReference>
<dbReference type="SMR" id="A7ATY2"/>
<dbReference type="InterPro" id="IPR050108">
    <property type="entry name" value="CDK"/>
</dbReference>
<evidence type="ECO:0000256" key="8">
    <source>
        <dbReference type="ARBA" id="ARBA00039612"/>
    </source>
</evidence>
<evidence type="ECO:0000256" key="4">
    <source>
        <dbReference type="ARBA" id="ARBA00022741"/>
    </source>
</evidence>
<keyword evidence="4" id="KW-0547">Nucleotide-binding</keyword>
<sequence length="505" mass="57978">MASDSSEEGYLLTPEEYDVPREVKDTPIQANSTNEDVCNVEDIPNRSNATKEVTQADLTSSDNDEESKQRHRSSTVSPYPSNSTQEDYSRTNSDAGNQERNNRSIPDFTQNDITAAGVVVTEMQACRNVEIYKCLNKISEGTYGSVYRALDTETGNIVALKHIKYHEGHWKEGFPVSYLREISILLELRHPNVLSVKEVVTNEARDQYYVVMEYVEHELKTLLHDGKPDFTLSERKCLLYQLLRGVEYLHSHWVLHRDLKTTNILYNNKGVLKICDFGMARKFGRPLKNYTQNVVTHWYRAPELFLGQNHYDEAVDMWSVGCIFAEIICGKPMFTGSSDADTLDKIFRCCGTPNNETWPGFSELRLVKEGKFPISKHKPNFHAFFKNNLTSNDQCYMTEAGLDLLMKMLTLNPSKRISAKEAMEHPYLTTVCLYCGFFIMMQEKPRTQAIELMPTIPDTNAKIRVKRSPDEESNKMSRFAGRVNPVKFLALMERNRSKKTSRQFE</sequence>
<evidence type="ECO:0000256" key="5">
    <source>
        <dbReference type="ARBA" id="ARBA00022777"/>
    </source>
</evidence>
<comment type="caution">
    <text evidence="13">The sequence shown here is derived from an EMBL/GenBank/DDBJ whole genome shotgun (WGS) entry which is preliminary data.</text>
</comment>
<dbReference type="STRING" id="5865.A7ATY2"/>
<dbReference type="PROSITE" id="PS00108">
    <property type="entry name" value="PROTEIN_KINASE_ST"/>
    <property type="match status" value="1"/>
</dbReference>
<evidence type="ECO:0000256" key="3">
    <source>
        <dbReference type="ARBA" id="ARBA00022679"/>
    </source>
</evidence>
<dbReference type="GO" id="GO:0005634">
    <property type="term" value="C:nucleus"/>
    <property type="evidence" value="ECO:0007669"/>
    <property type="project" value="TreeGrafter"/>
</dbReference>
<comment type="similarity">
    <text evidence="1">Belongs to the protein kinase superfamily. CMGC Ser/Thr protein kinase family. CDC2/CDKX subfamily.</text>
</comment>
<protein>
    <recommendedName>
        <fullName evidence="8">Cyclin-dependent kinase 2 homolog</fullName>
    </recommendedName>
    <alternativeName>
        <fullName evidence="9">Cell division control protein 2 homolog</fullName>
    </alternativeName>
    <alternativeName>
        <fullName evidence="10">cdc2-related kinase 2</fullName>
    </alternativeName>
</protein>
<feature type="compositionally biased region" description="Polar residues" evidence="11">
    <location>
        <begin position="74"/>
        <end position="108"/>
    </location>
</feature>
<keyword evidence="5 13" id="KW-0418">Kinase</keyword>
<dbReference type="InParanoid" id="A7ATY2"/>
<dbReference type="VEuPathDB" id="PiroplasmaDB:BBOV_II004380"/>
<evidence type="ECO:0000256" key="10">
    <source>
        <dbReference type="ARBA" id="ARBA00042858"/>
    </source>
</evidence>
<evidence type="ECO:0000313" key="13">
    <source>
        <dbReference type="EMBL" id="EDO06393.1"/>
    </source>
</evidence>
<keyword evidence="6" id="KW-0067">ATP-binding</keyword>
<keyword evidence="14" id="KW-1185">Reference proteome</keyword>
<dbReference type="PROSITE" id="PS50011">
    <property type="entry name" value="PROTEIN_KINASE_DOM"/>
    <property type="match status" value="1"/>
</dbReference>
<dbReference type="PANTHER" id="PTHR24056:SF107">
    <property type="entry name" value="CYCLIN-DEPENDENT KINASE 11A-RELATED"/>
    <property type="match status" value="1"/>
</dbReference>
<proteinExistence type="inferred from homology"/>
<feature type="region of interest" description="Disordered" evidence="11">
    <location>
        <begin position="1"/>
        <end position="108"/>
    </location>
</feature>
<feature type="domain" description="Protein kinase" evidence="12">
    <location>
        <begin position="132"/>
        <end position="428"/>
    </location>
</feature>
<dbReference type="EMBL" id="AAXT01000003">
    <property type="protein sequence ID" value="EDO06393.1"/>
    <property type="molecule type" value="Genomic_DNA"/>
</dbReference>
<dbReference type="InterPro" id="IPR008271">
    <property type="entry name" value="Ser/Thr_kinase_AS"/>
</dbReference>
<dbReference type="InterPro" id="IPR045267">
    <property type="entry name" value="CDK11/PITSLRE_STKc"/>
</dbReference>
<dbReference type="GO" id="GO:0007346">
    <property type="term" value="P:regulation of mitotic cell cycle"/>
    <property type="evidence" value="ECO:0007669"/>
    <property type="project" value="TreeGrafter"/>
</dbReference>
<dbReference type="Gene3D" id="1.10.510.10">
    <property type="entry name" value="Transferase(Phosphotransferase) domain 1"/>
    <property type="match status" value="1"/>
</dbReference>
<organism evidence="13 14">
    <name type="scientific">Babesia bovis</name>
    <dbReference type="NCBI Taxonomy" id="5865"/>
    <lineage>
        <taxon>Eukaryota</taxon>
        <taxon>Sar</taxon>
        <taxon>Alveolata</taxon>
        <taxon>Apicomplexa</taxon>
        <taxon>Aconoidasida</taxon>
        <taxon>Piroplasmida</taxon>
        <taxon>Babesiidae</taxon>
        <taxon>Babesia</taxon>
    </lineage>
</organism>
<dbReference type="FunCoup" id="A7ATY2">
    <property type="interactions" value="13"/>
</dbReference>
<accession>A7ATY2</accession>
<evidence type="ECO:0000313" key="14">
    <source>
        <dbReference type="Proteomes" id="UP000002173"/>
    </source>
</evidence>
<reference evidence="13 14" key="1">
    <citation type="journal article" date="2007" name="PLoS Pathog.">
        <title>Genome sequence of Babesia bovis and comparative analysis of apicomplexan hemoprotozoa.</title>
        <authorList>
            <person name="Brayton K.A."/>
            <person name="Lau A.O.T."/>
            <person name="Herndon D.R."/>
            <person name="Hannick L."/>
            <person name="Kappmeyer L.S."/>
            <person name="Berens S.J."/>
            <person name="Bidwell S.L."/>
            <person name="Brown W.C."/>
            <person name="Crabtree J."/>
            <person name="Fadrosh D."/>
            <person name="Feldblum T."/>
            <person name="Forberger H.A."/>
            <person name="Haas B.J."/>
            <person name="Howell J.M."/>
            <person name="Khouri H."/>
            <person name="Koo H."/>
            <person name="Mann D.J."/>
            <person name="Norimine J."/>
            <person name="Paulsen I.T."/>
            <person name="Radune D."/>
            <person name="Ren Q."/>
            <person name="Smith R.K. Jr."/>
            <person name="Suarez C.E."/>
            <person name="White O."/>
            <person name="Wortman J.R."/>
            <person name="Knowles D.P. Jr."/>
            <person name="McElwain T.F."/>
            <person name="Nene V.M."/>
        </authorList>
    </citation>
    <scope>NUCLEOTIDE SEQUENCE [LARGE SCALE GENOMIC DNA]</scope>
    <source>
        <strain evidence="13">T2Bo</strain>
    </source>
</reference>
<evidence type="ECO:0000256" key="7">
    <source>
        <dbReference type="ARBA" id="ARBA00038543"/>
    </source>
</evidence>
<dbReference type="GO" id="GO:0005524">
    <property type="term" value="F:ATP binding"/>
    <property type="evidence" value="ECO:0007669"/>
    <property type="project" value="UniProtKB-KW"/>
</dbReference>
<name>A7ATY2_BABBO</name>
<keyword evidence="2" id="KW-0723">Serine/threonine-protein kinase</keyword>
<evidence type="ECO:0000256" key="2">
    <source>
        <dbReference type="ARBA" id="ARBA00022527"/>
    </source>
</evidence>
<dbReference type="InterPro" id="IPR000719">
    <property type="entry name" value="Prot_kinase_dom"/>
</dbReference>
<comment type="subunit">
    <text evidence="7">May form a complex composed of at least the catalytic subunit CRK2 and a cyclin.</text>
</comment>
<dbReference type="AlphaFoldDB" id="A7ATY2"/>
<evidence type="ECO:0000256" key="11">
    <source>
        <dbReference type="SAM" id="MobiDB-lite"/>
    </source>
</evidence>
<evidence type="ECO:0000256" key="6">
    <source>
        <dbReference type="ARBA" id="ARBA00022840"/>
    </source>
</evidence>
<dbReference type="GO" id="GO:0004674">
    <property type="term" value="F:protein serine/threonine kinase activity"/>
    <property type="evidence" value="ECO:0007669"/>
    <property type="project" value="UniProtKB-KW"/>
</dbReference>
<evidence type="ECO:0000256" key="9">
    <source>
        <dbReference type="ARBA" id="ARBA00041902"/>
    </source>
</evidence>
<dbReference type="OMA" id="INEIRNH"/>
<dbReference type="Pfam" id="PF00069">
    <property type="entry name" value="Pkinase"/>
    <property type="match status" value="1"/>
</dbReference>
<dbReference type="FunFam" id="1.10.510.10:FF:000611">
    <property type="entry name" value="CMGC family protein kinase"/>
    <property type="match status" value="1"/>
</dbReference>
<dbReference type="Gene3D" id="3.30.200.20">
    <property type="entry name" value="Phosphorylase Kinase, domain 1"/>
    <property type="match status" value="1"/>
</dbReference>
<evidence type="ECO:0000259" key="12">
    <source>
        <dbReference type="PROSITE" id="PS50011"/>
    </source>
</evidence>
<dbReference type="PANTHER" id="PTHR24056">
    <property type="entry name" value="CELL DIVISION PROTEIN KINASE"/>
    <property type="match status" value="1"/>
</dbReference>
<evidence type="ECO:0000256" key="1">
    <source>
        <dbReference type="ARBA" id="ARBA00006485"/>
    </source>
</evidence>
<keyword evidence="3" id="KW-0808">Transferase</keyword>
<feature type="compositionally biased region" description="Polar residues" evidence="11">
    <location>
        <begin position="45"/>
        <end position="61"/>
    </location>
</feature>
<dbReference type="Proteomes" id="UP000002173">
    <property type="component" value="Chromosome 2"/>
</dbReference>
<dbReference type="InterPro" id="IPR011009">
    <property type="entry name" value="Kinase-like_dom_sf"/>
</dbReference>
<dbReference type="CDD" id="cd07843">
    <property type="entry name" value="STKc_CDC2L1"/>
    <property type="match status" value="1"/>
</dbReference>